<organism evidence="2 3">
    <name type="scientific">Psophocarpus tetragonolobus</name>
    <name type="common">Winged bean</name>
    <name type="synonym">Dolichos tetragonolobus</name>
    <dbReference type="NCBI Taxonomy" id="3891"/>
    <lineage>
        <taxon>Eukaryota</taxon>
        <taxon>Viridiplantae</taxon>
        <taxon>Streptophyta</taxon>
        <taxon>Embryophyta</taxon>
        <taxon>Tracheophyta</taxon>
        <taxon>Spermatophyta</taxon>
        <taxon>Magnoliopsida</taxon>
        <taxon>eudicotyledons</taxon>
        <taxon>Gunneridae</taxon>
        <taxon>Pentapetalae</taxon>
        <taxon>rosids</taxon>
        <taxon>fabids</taxon>
        <taxon>Fabales</taxon>
        <taxon>Fabaceae</taxon>
        <taxon>Papilionoideae</taxon>
        <taxon>50 kb inversion clade</taxon>
        <taxon>NPAAA clade</taxon>
        <taxon>indigoferoid/millettioid clade</taxon>
        <taxon>Phaseoleae</taxon>
        <taxon>Psophocarpus</taxon>
    </lineage>
</organism>
<evidence type="ECO:0000256" key="1">
    <source>
        <dbReference type="SAM" id="MobiDB-lite"/>
    </source>
</evidence>
<feature type="compositionally biased region" description="Basic and acidic residues" evidence="1">
    <location>
        <begin position="87"/>
        <end position="97"/>
    </location>
</feature>
<reference evidence="2 3" key="1">
    <citation type="submission" date="2024-01" db="EMBL/GenBank/DDBJ databases">
        <title>The genomes of 5 underutilized Papilionoideae crops provide insights into root nodulation and disease resistanc.</title>
        <authorList>
            <person name="Jiang F."/>
        </authorList>
    </citation>
    <scope>NUCLEOTIDE SEQUENCE [LARGE SCALE GENOMIC DNA]</scope>
    <source>
        <strain evidence="2">DUOXIRENSHENG_FW03</strain>
        <tissue evidence="2">Leaves</tissue>
    </source>
</reference>
<evidence type="ECO:0000313" key="3">
    <source>
        <dbReference type="Proteomes" id="UP001386955"/>
    </source>
</evidence>
<gene>
    <name evidence="2" type="ORF">VNO78_07313</name>
</gene>
<evidence type="ECO:0000313" key="2">
    <source>
        <dbReference type="EMBL" id="KAK7405706.1"/>
    </source>
</evidence>
<dbReference type="Proteomes" id="UP001386955">
    <property type="component" value="Unassembled WGS sequence"/>
</dbReference>
<keyword evidence="3" id="KW-1185">Reference proteome</keyword>
<protein>
    <submittedName>
        <fullName evidence="2">Uncharacterized protein</fullName>
    </submittedName>
</protein>
<sequence>MPQLITDAFPLDPVPAIRITGKWSASFIAEGGGLGNCQLSRSGFLRKILSQSKRDRANVNVNREKRWMCFPLQSCFLLRKVVPNDPRNDNDGYEVSRRRATNSSPPFRSTSGYSVVEERMTRISNFSARSYGGNSSTRRCLYHSGFPDMFPEELPMPLDQGPMWELLGSSTSLLSPGLCIPLFETPSLPLLHPIRRGGQPKF</sequence>
<name>A0AAN9SV21_PSOTE</name>
<feature type="region of interest" description="Disordered" evidence="1">
    <location>
        <begin position="87"/>
        <end position="111"/>
    </location>
</feature>
<comment type="caution">
    <text evidence="2">The sequence shown here is derived from an EMBL/GenBank/DDBJ whole genome shotgun (WGS) entry which is preliminary data.</text>
</comment>
<dbReference type="AlphaFoldDB" id="A0AAN9SV21"/>
<accession>A0AAN9SV21</accession>
<dbReference type="EMBL" id="JAYMYS010000002">
    <property type="protein sequence ID" value="KAK7405706.1"/>
    <property type="molecule type" value="Genomic_DNA"/>
</dbReference>
<proteinExistence type="predicted"/>
<feature type="compositionally biased region" description="Polar residues" evidence="1">
    <location>
        <begin position="101"/>
        <end position="111"/>
    </location>
</feature>